<feature type="signal peptide" evidence="1">
    <location>
        <begin position="1"/>
        <end position="19"/>
    </location>
</feature>
<dbReference type="OrthoDB" id="5006988at2759"/>
<keyword evidence="3" id="KW-1185">Reference proteome</keyword>
<reference evidence="2" key="1">
    <citation type="submission" date="2021-07" db="EMBL/GenBank/DDBJ databases">
        <authorList>
            <person name="Durling M."/>
        </authorList>
    </citation>
    <scope>NUCLEOTIDE SEQUENCE</scope>
</reference>
<gene>
    <name evidence="2" type="ORF">HYFRA_00011630</name>
</gene>
<feature type="chain" id="PRO_5040106966" evidence="1">
    <location>
        <begin position="20"/>
        <end position="172"/>
    </location>
</feature>
<organism evidence="2 3">
    <name type="scientific">Hymenoscyphus fraxineus</name>
    <dbReference type="NCBI Taxonomy" id="746836"/>
    <lineage>
        <taxon>Eukaryota</taxon>
        <taxon>Fungi</taxon>
        <taxon>Dikarya</taxon>
        <taxon>Ascomycota</taxon>
        <taxon>Pezizomycotina</taxon>
        <taxon>Leotiomycetes</taxon>
        <taxon>Helotiales</taxon>
        <taxon>Helotiaceae</taxon>
        <taxon>Hymenoscyphus</taxon>
    </lineage>
</organism>
<protein>
    <submittedName>
        <fullName evidence="2">Uncharacterized protein</fullName>
    </submittedName>
</protein>
<comment type="caution">
    <text evidence="2">The sequence shown here is derived from an EMBL/GenBank/DDBJ whole genome shotgun (WGS) entry which is preliminary data.</text>
</comment>
<dbReference type="Proteomes" id="UP000696280">
    <property type="component" value="Unassembled WGS sequence"/>
</dbReference>
<dbReference type="AlphaFoldDB" id="A0A9N9PVN4"/>
<accession>A0A9N9PVN4</accession>
<keyword evidence="1" id="KW-0732">Signal</keyword>
<proteinExistence type="predicted"/>
<name>A0A9N9PVN4_9HELO</name>
<evidence type="ECO:0000313" key="2">
    <source>
        <dbReference type="EMBL" id="CAG8955762.1"/>
    </source>
</evidence>
<sequence length="172" mass="18460">MHFTARILLLFSAAASIKASWTVPADQPDGVYSVSVDEAGIAHHELLEPPTVERRAIVKSAKFSPKPALFSRADITINLNHGDTDAVVNNLKSQCGSGGVMGAHLSYYAKSGQALAYFCNHYSHSNTCYTWEVQDNLVGLGSQVCGSYAASAVYLHGKEGTYGQDVVTARFC</sequence>
<evidence type="ECO:0000256" key="1">
    <source>
        <dbReference type="SAM" id="SignalP"/>
    </source>
</evidence>
<evidence type="ECO:0000313" key="3">
    <source>
        <dbReference type="Proteomes" id="UP000696280"/>
    </source>
</evidence>
<dbReference type="EMBL" id="CAJVRL010000066">
    <property type="protein sequence ID" value="CAG8955762.1"/>
    <property type="molecule type" value="Genomic_DNA"/>
</dbReference>